<dbReference type="RefSeq" id="WP_179252727.1">
    <property type="nucleotide sequence ID" value="NZ_JACBIV010000009.1"/>
</dbReference>
<name>A0AAW3WTP3_SERFO</name>
<reference evidence="2" key="1">
    <citation type="submission" date="2020-08" db="EMBL/GenBank/DDBJ databases">
        <title>Food and environmental bacterial isolates.</title>
        <authorList>
            <person name="Richter L."/>
            <person name="Du Plessis E.M."/>
            <person name="Duvenage S."/>
            <person name="Allam M."/>
            <person name="Korsten L."/>
        </authorList>
    </citation>
    <scope>NUCLEOTIDE SEQUENCE</scope>
    <source>
        <strain evidence="2">UPMP2127</strain>
    </source>
</reference>
<dbReference type="EMBL" id="JACNYO010000022">
    <property type="protein sequence ID" value="MBC3214273.1"/>
    <property type="molecule type" value="Genomic_DNA"/>
</dbReference>
<evidence type="ECO:0000313" key="2">
    <source>
        <dbReference type="EMBL" id="MBC3214273.1"/>
    </source>
</evidence>
<feature type="coiled-coil region" evidence="1">
    <location>
        <begin position="52"/>
        <end position="79"/>
    </location>
</feature>
<dbReference type="Pfam" id="PF05565">
    <property type="entry name" value="Sipho_Gp157"/>
    <property type="match status" value="1"/>
</dbReference>
<proteinExistence type="predicted"/>
<organism evidence="2 3">
    <name type="scientific">Serratia fonticola</name>
    <dbReference type="NCBI Taxonomy" id="47917"/>
    <lineage>
        <taxon>Bacteria</taxon>
        <taxon>Pseudomonadati</taxon>
        <taxon>Pseudomonadota</taxon>
        <taxon>Gammaproteobacteria</taxon>
        <taxon>Enterobacterales</taxon>
        <taxon>Yersiniaceae</taxon>
        <taxon>Serratia</taxon>
    </lineage>
</organism>
<evidence type="ECO:0000256" key="1">
    <source>
        <dbReference type="SAM" id="Coils"/>
    </source>
</evidence>
<evidence type="ECO:0000313" key="3">
    <source>
        <dbReference type="Proteomes" id="UP000659084"/>
    </source>
</evidence>
<dbReference type="AlphaFoldDB" id="A0AAW3WTP3"/>
<protein>
    <submittedName>
        <fullName evidence="2">Siphovirus Gp157 family protein</fullName>
    </submittedName>
</protein>
<keyword evidence="1" id="KW-0175">Coiled coil</keyword>
<dbReference type="InterPro" id="IPR008840">
    <property type="entry name" value="Sipho_Gp157"/>
</dbReference>
<dbReference type="Proteomes" id="UP000659084">
    <property type="component" value="Unassembled WGS sequence"/>
</dbReference>
<comment type="caution">
    <text evidence="2">The sequence shown here is derived from an EMBL/GenBank/DDBJ whole genome shotgun (WGS) entry which is preliminary data.</text>
</comment>
<accession>A0AAW3WTP3</accession>
<sequence>MSNRTIDLALEISKLESLAADGEDLTPEMIADTLEGIEGMMEDKFDATMKVIRDFDAKAEACKKEAARLAERKKHWDRQSFALKKYLLECLQVSERKTFKTTFNTFTARKGSVSLKIDNVDLLPDEFVESHTEVITTTKNDVLKKALQDLATRVEAIRAAGEVPAPELLNAIPGAHLETGPVTLLVS</sequence>
<gene>
    <name evidence="2" type="ORF">H8J20_19210</name>
</gene>